<dbReference type="InterPro" id="IPR003156">
    <property type="entry name" value="DHHA1_dom"/>
</dbReference>
<keyword evidence="3" id="KW-0540">Nuclease</keyword>
<dbReference type="Gene3D" id="3.90.1640.30">
    <property type="match status" value="1"/>
</dbReference>
<dbReference type="Pfam" id="PF02272">
    <property type="entry name" value="DHHA1"/>
    <property type="match status" value="1"/>
</dbReference>
<evidence type="ECO:0000313" key="11">
    <source>
        <dbReference type="Proteomes" id="UP000198972"/>
    </source>
</evidence>
<evidence type="ECO:0000256" key="5">
    <source>
        <dbReference type="ARBA" id="ARBA00022839"/>
    </source>
</evidence>
<dbReference type="InterPro" id="IPR038763">
    <property type="entry name" value="DHH_sf"/>
</dbReference>
<dbReference type="GO" id="GO:0008409">
    <property type="term" value="F:5'-3' exonuclease activity"/>
    <property type="evidence" value="ECO:0007669"/>
    <property type="project" value="InterPro"/>
</dbReference>
<dbReference type="GO" id="GO:0003676">
    <property type="term" value="F:nucleic acid binding"/>
    <property type="evidence" value="ECO:0007669"/>
    <property type="project" value="InterPro"/>
</dbReference>
<sequence>MLQPKYDWKVLLSNETDAQMLSELLEIHPLLAKLLVSRGMKTANEANAFLNGSVEDMHDPYLLSGMKEAVPRIMQALEYGERILVYGDYDADGVSSTTLMIQLMRRLGANFEYYIPHRSKEGYGLHIHALEEAHKRGVTLVITVDTGISAVDQIAYANNAGMDVIVTDHHEPPDFLPEAYALINPKLPYCQYPFKGLAGVGVAYKLATALLGSDVPEAWSELAALGTIADLMPLVGENRMIVRTGLKSMSQSPFPGMTALLKVAGWNKGEVTSTQVAFGLAPRINASGRMSHANKAVALLTAESSEQADMAAHELDLLNKERQSLVENIVGEAMDMLEGKEASGNLPDVIVVAGEGWNVGVVGIVASKILERYYRPTLVLGIDSDTGQCKGSARSIPGFDIYEALNHCSSLLEHFGGHPSAAGMSLHRDQLEQFDQRLNAFASDLLLPEHLIPTMTADLECSLQEITLPIIEQLEGLAPFGMDNPSPRLLIRGAKLLELRQMGKDGKHLKLTLEQHGKMIEALAFGKGEIAYLLSKDAMVDIIAEPGINEWNGSRKAQLFIQDISIPQLQVFDYRGSSHPESAIQDILERLLKLPNCQANSTAVVLNDGSDDMYNFKLKDTSLWVYDRRVGVLPKSDGVENAAAHHIRTLFVMELPKSPVIWNTILTLFTSLERVFLMHPMSKSDDVIEIPSREHFKQVYALLRRLAVVSIAEDELVQALKARTSLSRRMLAMTLDVFEELDFIERASGIITVNNAPSKRPLDSSSKYKELGWLAEMEQMMLHSRASQITEWMLAQIQEVS</sequence>
<dbReference type="GO" id="GO:0006281">
    <property type="term" value="P:DNA repair"/>
    <property type="evidence" value="ECO:0007669"/>
    <property type="project" value="InterPro"/>
</dbReference>
<dbReference type="Pfam" id="PF01368">
    <property type="entry name" value="DHH"/>
    <property type="match status" value="1"/>
</dbReference>
<dbReference type="GO" id="GO:0006310">
    <property type="term" value="P:DNA recombination"/>
    <property type="evidence" value="ECO:0007669"/>
    <property type="project" value="InterPro"/>
</dbReference>
<reference evidence="10 11" key="1">
    <citation type="submission" date="2016-10" db="EMBL/GenBank/DDBJ databases">
        <authorList>
            <person name="de Groot N.N."/>
        </authorList>
    </citation>
    <scope>NUCLEOTIDE SEQUENCE [LARGE SCALE GENOMIC DNA]</scope>
    <source>
        <strain evidence="10 11">DSM 28129</strain>
    </source>
</reference>
<dbReference type="InterPro" id="IPR041122">
    <property type="entry name" value="RecJ_OB"/>
</dbReference>
<dbReference type="EMBL" id="FNBG01000021">
    <property type="protein sequence ID" value="SDF94062.1"/>
    <property type="molecule type" value="Genomic_DNA"/>
</dbReference>
<keyword evidence="5 10" id="KW-0269">Exonuclease</keyword>
<keyword evidence="4" id="KW-0378">Hydrolase</keyword>
<gene>
    <name evidence="10" type="ORF">SAMN04488542_12133</name>
</gene>
<feature type="domain" description="DDH" evidence="6">
    <location>
        <begin position="82"/>
        <end position="227"/>
    </location>
</feature>
<evidence type="ECO:0000256" key="1">
    <source>
        <dbReference type="ARBA" id="ARBA00005915"/>
    </source>
</evidence>
<protein>
    <recommendedName>
        <fullName evidence="2">Single-stranded-DNA-specific exonuclease RecJ</fullName>
    </recommendedName>
</protein>
<accession>A0A1G7Q678</accession>
<feature type="domain" description="RecJ OB" evidence="9">
    <location>
        <begin position="458"/>
        <end position="563"/>
    </location>
</feature>
<dbReference type="InterPro" id="IPR018779">
    <property type="entry name" value="RecJ_C"/>
</dbReference>
<evidence type="ECO:0000259" key="8">
    <source>
        <dbReference type="Pfam" id="PF10141"/>
    </source>
</evidence>
<dbReference type="RefSeq" id="WP_425432159.1">
    <property type="nucleotide sequence ID" value="NZ_FNBG01000021.1"/>
</dbReference>
<dbReference type="Gene3D" id="3.10.310.30">
    <property type="match status" value="1"/>
</dbReference>
<evidence type="ECO:0000259" key="6">
    <source>
        <dbReference type="Pfam" id="PF01368"/>
    </source>
</evidence>
<dbReference type="AlphaFoldDB" id="A0A1G7Q678"/>
<evidence type="ECO:0000256" key="2">
    <source>
        <dbReference type="ARBA" id="ARBA00019841"/>
    </source>
</evidence>
<evidence type="ECO:0000256" key="3">
    <source>
        <dbReference type="ARBA" id="ARBA00022722"/>
    </source>
</evidence>
<evidence type="ECO:0000313" key="10">
    <source>
        <dbReference type="EMBL" id="SDF94062.1"/>
    </source>
</evidence>
<feature type="domain" description="DHHA1" evidence="7">
    <location>
        <begin position="349"/>
        <end position="443"/>
    </location>
</feature>
<evidence type="ECO:0000259" key="9">
    <source>
        <dbReference type="Pfam" id="PF17768"/>
    </source>
</evidence>
<proteinExistence type="inferred from homology"/>
<dbReference type="InterPro" id="IPR004610">
    <property type="entry name" value="RecJ"/>
</dbReference>
<evidence type="ECO:0000256" key="4">
    <source>
        <dbReference type="ARBA" id="ARBA00022801"/>
    </source>
</evidence>
<dbReference type="Proteomes" id="UP000198972">
    <property type="component" value="Unassembled WGS sequence"/>
</dbReference>
<dbReference type="SUPFAM" id="SSF64182">
    <property type="entry name" value="DHH phosphoesterases"/>
    <property type="match status" value="1"/>
</dbReference>
<dbReference type="PANTHER" id="PTHR30255:SF2">
    <property type="entry name" value="SINGLE-STRANDED-DNA-SPECIFIC EXONUCLEASE RECJ"/>
    <property type="match status" value="1"/>
</dbReference>
<feature type="domain" description="Single-stranded-DNA-specific exonuclease RecJ C-terminal" evidence="8">
    <location>
        <begin position="570"/>
        <end position="793"/>
    </location>
</feature>
<dbReference type="Pfam" id="PF17768">
    <property type="entry name" value="RecJ_OB"/>
    <property type="match status" value="1"/>
</dbReference>
<dbReference type="InterPro" id="IPR001667">
    <property type="entry name" value="DDH_dom"/>
</dbReference>
<dbReference type="InterPro" id="IPR051673">
    <property type="entry name" value="SSDNA_exonuclease_RecJ"/>
</dbReference>
<name>A0A1G7Q678_9BACL</name>
<organism evidence="10 11">
    <name type="scientific">Fontibacillus panacisegetis</name>
    <dbReference type="NCBI Taxonomy" id="670482"/>
    <lineage>
        <taxon>Bacteria</taxon>
        <taxon>Bacillati</taxon>
        <taxon>Bacillota</taxon>
        <taxon>Bacilli</taxon>
        <taxon>Bacillales</taxon>
        <taxon>Paenibacillaceae</taxon>
        <taxon>Fontibacillus</taxon>
    </lineage>
</organism>
<dbReference type="STRING" id="670482.SAMN04488542_12133"/>
<dbReference type="PANTHER" id="PTHR30255">
    <property type="entry name" value="SINGLE-STRANDED-DNA-SPECIFIC EXONUCLEASE RECJ"/>
    <property type="match status" value="1"/>
</dbReference>
<dbReference type="NCBIfam" id="TIGR00644">
    <property type="entry name" value="recJ"/>
    <property type="match status" value="1"/>
</dbReference>
<evidence type="ECO:0000259" key="7">
    <source>
        <dbReference type="Pfam" id="PF02272"/>
    </source>
</evidence>
<dbReference type="Pfam" id="PF10141">
    <property type="entry name" value="ssDNA-exonuc_C"/>
    <property type="match status" value="1"/>
</dbReference>
<comment type="similarity">
    <text evidence="1">Belongs to the RecJ family.</text>
</comment>
<keyword evidence="11" id="KW-1185">Reference proteome</keyword>